<dbReference type="InterPro" id="IPR026875">
    <property type="entry name" value="PHydrolase_assoc_dom"/>
</dbReference>
<evidence type="ECO:0000313" key="6">
    <source>
        <dbReference type="Proteomes" id="UP000000442"/>
    </source>
</evidence>
<dbReference type="PROSITE" id="PS51831">
    <property type="entry name" value="HD"/>
    <property type="match status" value="1"/>
</dbReference>
<dbReference type="PANTHER" id="PTHR35795:SF1">
    <property type="entry name" value="BIS(5'-NUCLEOSYL)-TETRAPHOSPHATASE, SYMMETRICAL"/>
    <property type="match status" value="1"/>
</dbReference>
<dbReference type="NCBIfam" id="NF002327">
    <property type="entry name" value="PRK01286.1-2"/>
    <property type="match status" value="1"/>
</dbReference>
<dbReference type="Pfam" id="PF01966">
    <property type="entry name" value="HD"/>
    <property type="match status" value="1"/>
</dbReference>
<protein>
    <recommendedName>
        <fullName evidence="4">HD domain-containing protein</fullName>
    </recommendedName>
</protein>
<dbReference type="KEGG" id="dat:HRM2_04560"/>
<dbReference type="SUPFAM" id="SSF109604">
    <property type="entry name" value="HD-domain/PDEase-like"/>
    <property type="match status" value="1"/>
</dbReference>
<dbReference type="Proteomes" id="UP000000442">
    <property type="component" value="Chromosome"/>
</dbReference>
<dbReference type="InterPro" id="IPR003607">
    <property type="entry name" value="HD/PDEase_dom"/>
</dbReference>
<dbReference type="InterPro" id="IPR051094">
    <property type="entry name" value="Diverse_Catalytic_Enzymes"/>
</dbReference>
<dbReference type="InterPro" id="IPR006261">
    <property type="entry name" value="dGTPase"/>
</dbReference>
<dbReference type="EMBL" id="CP001087">
    <property type="protein sequence ID" value="ACN13571.1"/>
    <property type="molecule type" value="Genomic_DNA"/>
</dbReference>
<keyword evidence="1" id="KW-0378">Hydrolase</keyword>
<dbReference type="RefSeq" id="WP_012662820.1">
    <property type="nucleotide sequence ID" value="NC_012108.1"/>
</dbReference>
<dbReference type="SMART" id="SM00471">
    <property type="entry name" value="HDc"/>
    <property type="match status" value="1"/>
</dbReference>
<feature type="domain" description="HD" evidence="4">
    <location>
        <begin position="98"/>
        <end position="219"/>
    </location>
</feature>
<evidence type="ECO:0000313" key="5">
    <source>
        <dbReference type="EMBL" id="ACN13571.1"/>
    </source>
</evidence>
<dbReference type="Pfam" id="PF13286">
    <property type="entry name" value="HD_assoc"/>
    <property type="match status" value="1"/>
</dbReference>
<dbReference type="PANTHER" id="PTHR35795">
    <property type="entry name" value="SLR1885 PROTEIN"/>
    <property type="match status" value="1"/>
</dbReference>
<name>C0QHL3_DESAH</name>
<organism evidence="5 6">
    <name type="scientific">Desulforapulum autotrophicum (strain ATCC 43914 / DSM 3382 / VKM B-1955 / HRM2)</name>
    <name type="common">Desulfobacterium autotrophicum</name>
    <dbReference type="NCBI Taxonomy" id="177437"/>
    <lineage>
        <taxon>Bacteria</taxon>
        <taxon>Pseudomonadati</taxon>
        <taxon>Thermodesulfobacteriota</taxon>
        <taxon>Desulfobacteria</taxon>
        <taxon>Desulfobacterales</taxon>
        <taxon>Desulfobacteraceae</taxon>
        <taxon>Desulforapulum</taxon>
    </lineage>
</organism>
<dbReference type="GO" id="GO:0016793">
    <property type="term" value="F:triphosphoric monoester hydrolase activity"/>
    <property type="evidence" value="ECO:0007669"/>
    <property type="project" value="InterPro"/>
</dbReference>
<dbReference type="NCBIfam" id="TIGR01353">
    <property type="entry name" value="dGTP_triPase"/>
    <property type="match status" value="1"/>
</dbReference>
<evidence type="ECO:0000256" key="2">
    <source>
        <dbReference type="SAM" id="Coils"/>
    </source>
</evidence>
<proteinExistence type="predicted"/>
<evidence type="ECO:0000256" key="3">
    <source>
        <dbReference type="SAM" id="MobiDB-lite"/>
    </source>
</evidence>
<dbReference type="Gene3D" id="1.10.3210.10">
    <property type="entry name" value="Hypothetical protein af1432"/>
    <property type="match status" value="1"/>
</dbReference>
<accession>C0QHL3</accession>
<sequence>MKVAITPKAENLETGGAQASKRSVSIREEFEVREQAFLSEFACSSLKSTGRIRTETPCGIRTPFQLDRDRIVYSNAFRRMKHKTQVFLSPLGDHYRTRLTHTLEVSEIARNIARAMRLNEDLTEAISLGHDLGHPPFGHGGEAALKEIFSPGFSHQQQGLRVVDILENRGRGLNLTWEVRDGILKHSKGFGKIMPTTPGEVAATAEGKIVRIADIMAYLNHDLDDALRSRVISLNEVPRICTERLGDTHSKRAKTMIQEIVYSSGPENGELKLTMGEDIFSAMTALRQFLYHNVYRSPSVHREFIKAKKVIKELYRHLMNNVDDLQQELSKMEMAPWNPESDPLERSVCDLIASMTDRYALNLYAKLFFPKALF</sequence>
<gene>
    <name evidence="5" type="ordered locus">HRM2_04560</name>
</gene>
<dbReference type="HOGENOM" id="CLU_028163_1_0_7"/>
<dbReference type="CDD" id="cd00077">
    <property type="entry name" value="HDc"/>
    <property type="match status" value="1"/>
</dbReference>
<dbReference type="OrthoDB" id="9803619at2"/>
<keyword evidence="6" id="KW-1185">Reference proteome</keyword>
<dbReference type="eggNOG" id="COG0232">
    <property type="taxonomic scope" value="Bacteria"/>
</dbReference>
<feature type="coiled-coil region" evidence="2">
    <location>
        <begin position="308"/>
        <end position="335"/>
    </location>
</feature>
<dbReference type="STRING" id="177437.HRM2_04560"/>
<evidence type="ECO:0000256" key="1">
    <source>
        <dbReference type="ARBA" id="ARBA00022801"/>
    </source>
</evidence>
<dbReference type="InterPro" id="IPR006674">
    <property type="entry name" value="HD_domain"/>
</dbReference>
<feature type="region of interest" description="Disordered" evidence="3">
    <location>
        <begin position="1"/>
        <end position="20"/>
    </location>
</feature>
<dbReference type="AlphaFoldDB" id="C0QHL3"/>
<evidence type="ECO:0000259" key="4">
    <source>
        <dbReference type="PROSITE" id="PS51831"/>
    </source>
</evidence>
<reference evidence="5 6" key="1">
    <citation type="journal article" date="2009" name="Environ. Microbiol.">
        <title>Genome sequence of Desulfobacterium autotrophicum HRM2, a marine sulfate reducer oxidizing organic carbon completely to carbon dioxide.</title>
        <authorList>
            <person name="Strittmatter A.W."/>
            <person name="Liesegang H."/>
            <person name="Rabus R."/>
            <person name="Decker I."/>
            <person name="Amann J."/>
            <person name="Andres S."/>
            <person name="Henne A."/>
            <person name="Fricke W.F."/>
            <person name="Martinez-Arias R."/>
            <person name="Bartels D."/>
            <person name="Goesmann A."/>
            <person name="Krause L."/>
            <person name="Puehler A."/>
            <person name="Klenk H.P."/>
            <person name="Richter M."/>
            <person name="Schuler M."/>
            <person name="Gloeckner F.O."/>
            <person name="Meyerdierks A."/>
            <person name="Gottschalk G."/>
            <person name="Amann R."/>
        </authorList>
    </citation>
    <scope>NUCLEOTIDE SEQUENCE [LARGE SCALE GENOMIC DNA]</scope>
    <source>
        <strain evidence="6">ATCC 43914 / DSM 3382 / HRM2</strain>
    </source>
</reference>
<keyword evidence="2" id="KW-0175">Coiled coil</keyword>